<comment type="caution">
    <text evidence="2">The sequence shown here is derived from an EMBL/GenBank/DDBJ whole genome shotgun (WGS) entry which is preliminary data.</text>
</comment>
<dbReference type="Pfam" id="PF06693">
    <property type="entry name" value="DUF1190"/>
    <property type="match status" value="1"/>
</dbReference>
<name>A0A928V6R2_9GAMM</name>
<protein>
    <submittedName>
        <fullName evidence="2">DUF1190 domain-containing protein</fullName>
    </submittedName>
</protein>
<dbReference type="EMBL" id="PRDL01000001">
    <property type="protein sequence ID" value="MBE8717936.1"/>
    <property type="molecule type" value="Genomic_DNA"/>
</dbReference>
<reference evidence="2" key="1">
    <citation type="submission" date="2018-07" db="EMBL/GenBank/DDBJ databases">
        <title>Genome assembly of strain Ka43.</title>
        <authorList>
            <person name="Kukolya J."/>
            <person name="Nagy I."/>
            <person name="Horvath B."/>
            <person name="Toth A."/>
        </authorList>
    </citation>
    <scope>NUCLEOTIDE SEQUENCE</scope>
    <source>
        <strain evidence="2">KB43</strain>
    </source>
</reference>
<dbReference type="AlphaFoldDB" id="A0A928V6R2"/>
<feature type="region of interest" description="Disordered" evidence="1">
    <location>
        <begin position="151"/>
        <end position="195"/>
    </location>
</feature>
<keyword evidence="3" id="KW-1185">Reference proteome</keyword>
<proteinExistence type="predicted"/>
<sequence length="195" mass="20286">MEELIMKRSRKAALILMAPALPFMLAGCGEEASQAVVFTSAEECSSFATVAAADQCLADFKAAQALHPQVAPKYANKAECEVDFGAGQCETAPEQHASGSFFMPLMMGYLAGQMLNRQGAAPGAAANTARNGVQSQPLYKSADDRSTFRTATNTPVARQTGPAAVRPSQVQPRASAIAQRGGFGAQAASRQTVGG</sequence>
<evidence type="ECO:0000256" key="1">
    <source>
        <dbReference type="SAM" id="MobiDB-lite"/>
    </source>
</evidence>
<dbReference type="PROSITE" id="PS51257">
    <property type="entry name" value="PROKAR_LIPOPROTEIN"/>
    <property type="match status" value="1"/>
</dbReference>
<gene>
    <name evidence="2" type="ORF">C4F51_12150</name>
</gene>
<accession>A0A928V6R2</accession>
<evidence type="ECO:0000313" key="2">
    <source>
        <dbReference type="EMBL" id="MBE8717936.1"/>
    </source>
</evidence>
<organism evidence="2 3">
    <name type="scientific">Cellvibrio polysaccharolyticus</name>
    <dbReference type="NCBI Taxonomy" id="2082724"/>
    <lineage>
        <taxon>Bacteria</taxon>
        <taxon>Pseudomonadati</taxon>
        <taxon>Pseudomonadota</taxon>
        <taxon>Gammaproteobacteria</taxon>
        <taxon>Cellvibrionales</taxon>
        <taxon>Cellvibrionaceae</taxon>
        <taxon>Cellvibrio</taxon>
    </lineage>
</organism>
<dbReference type="InterPro" id="IPR009576">
    <property type="entry name" value="Biofilm_formation_YgiB"/>
</dbReference>
<dbReference type="Proteomes" id="UP000652567">
    <property type="component" value="Unassembled WGS sequence"/>
</dbReference>
<evidence type="ECO:0000313" key="3">
    <source>
        <dbReference type="Proteomes" id="UP000652567"/>
    </source>
</evidence>